<dbReference type="InterPro" id="IPR031709">
    <property type="entry name" value="PutAbiC"/>
</dbReference>
<dbReference type="Proteomes" id="UP001597560">
    <property type="component" value="Unassembled WGS sequence"/>
</dbReference>
<feature type="transmembrane region" description="Helical" evidence="1">
    <location>
        <begin position="54"/>
        <end position="75"/>
    </location>
</feature>
<organism evidence="2 3">
    <name type="scientific">Olivibacter jilunii</name>
    <dbReference type="NCBI Taxonomy" id="985016"/>
    <lineage>
        <taxon>Bacteria</taxon>
        <taxon>Pseudomonadati</taxon>
        <taxon>Bacteroidota</taxon>
        <taxon>Sphingobacteriia</taxon>
        <taxon>Sphingobacteriales</taxon>
        <taxon>Sphingobacteriaceae</taxon>
        <taxon>Olivibacter</taxon>
    </lineage>
</organism>
<proteinExistence type="predicted"/>
<feature type="transmembrane region" description="Helical" evidence="1">
    <location>
        <begin position="12"/>
        <end position="34"/>
    </location>
</feature>
<dbReference type="RefSeq" id="WP_377611800.1">
    <property type="nucleotide sequence ID" value="NZ_JBHUPA010000008.1"/>
</dbReference>
<keyword evidence="1" id="KW-0812">Transmembrane</keyword>
<evidence type="ECO:0000313" key="3">
    <source>
        <dbReference type="Proteomes" id="UP001597560"/>
    </source>
</evidence>
<keyword evidence="1" id="KW-1133">Transmembrane helix</keyword>
<keyword evidence="1" id="KW-0472">Membrane</keyword>
<evidence type="ECO:0000256" key="1">
    <source>
        <dbReference type="SAM" id="Phobius"/>
    </source>
</evidence>
<reference evidence="3" key="1">
    <citation type="journal article" date="2019" name="Int. J. Syst. Evol. Microbiol.">
        <title>The Global Catalogue of Microorganisms (GCM) 10K type strain sequencing project: providing services to taxonomists for standard genome sequencing and annotation.</title>
        <authorList>
            <consortium name="The Broad Institute Genomics Platform"/>
            <consortium name="The Broad Institute Genome Sequencing Center for Infectious Disease"/>
            <person name="Wu L."/>
            <person name="Ma J."/>
        </authorList>
    </citation>
    <scope>NUCLEOTIDE SEQUENCE [LARGE SCALE GENOMIC DNA]</scope>
    <source>
        <strain evidence="3">KCTC 23098</strain>
    </source>
</reference>
<name>A0ABW6B2I7_9SPHI</name>
<protein>
    <submittedName>
        <fullName evidence="2">Phage abortive infection protein</fullName>
    </submittedName>
</protein>
<gene>
    <name evidence="2" type="ORF">ACFS6J_17930</name>
</gene>
<comment type="caution">
    <text evidence="2">The sequence shown here is derived from an EMBL/GenBank/DDBJ whole genome shotgun (WGS) entry which is preliminary data.</text>
</comment>
<accession>A0ABW6B2I7</accession>
<keyword evidence="3" id="KW-1185">Reference proteome</keyword>
<sequence length="320" mass="37389">MKKHKEFDSPWTVIATALSLAVVIAFFIIIGEVYTIYTGEGELKMDTTGQVGDFIGGVVGTTITGVSVILLYNTFIDQRTFSRTQTKYLEKNEIAQKDQQFQTTFFQLISSHTSLKQSILFNTKERLTWWTEEEVEPYRTISGIEFFEFAKWDFYRLYQPEGQIMPPISIRQDNVLEHVLPNPSTNHTINQPIERIKSKYKKFFDTYHPYLGHYFRNIYYILKHVDNHFEQDVALAQTDKDNIEQKYKFYTGTLQSQLSSAELFLLFYNGLCFSKMKQLIIKYDMLKNLAVEDLADSERHTTLYQGIALKTRHSIIHGIN</sequence>
<dbReference type="EMBL" id="JBHUPA010000008">
    <property type="protein sequence ID" value="MFD2963690.1"/>
    <property type="molecule type" value="Genomic_DNA"/>
</dbReference>
<dbReference type="Pfam" id="PF16872">
    <property type="entry name" value="putAbiC"/>
    <property type="match status" value="1"/>
</dbReference>
<evidence type="ECO:0000313" key="2">
    <source>
        <dbReference type="EMBL" id="MFD2963690.1"/>
    </source>
</evidence>